<dbReference type="SUPFAM" id="SSF69705">
    <property type="entry name" value="Transcription factor NusA, N-terminal domain"/>
    <property type="match status" value="1"/>
</dbReference>
<dbReference type="InterPro" id="IPR010213">
    <property type="entry name" value="TF_NusA"/>
</dbReference>
<comment type="function">
    <text evidence="7">Participates in both transcription termination and antitermination.</text>
</comment>
<keyword evidence="6 7" id="KW-0804">Transcription</keyword>
<dbReference type="RefSeq" id="WP_128699075.1">
    <property type="nucleotide sequence ID" value="NZ_CP019384.1"/>
</dbReference>
<evidence type="ECO:0000256" key="5">
    <source>
        <dbReference type="ARBA" id="ARBA00023015"/>
    </source>
</evidence>
<dbReference type="Gene3D" id="3.30.300.20">
    <property type="match status" value="2"/>
</dbReference>
<dbReference type="Pfam" id="PF00575">
    <property type="entry name" value="S1"/>
    <property type="match status" value="1"/>
</dbReference>
<dbReference type="SMART" id="SM00316">
    <property type="entry name" value="S1"/>
    <property type="match status" value="1"/>
</dbReference>
<comment type="subunit">
    <text evidence="7">Monomer. Binds directly to the core enzyme of the DNA-dependent RNA polymerase and to nascent RNA.</text>
</comment>
<dbReference type="InterPro" id="IPR003029">
    <property type="entry name" value="S1_domain"/>
</dbReference>
<keyword evidence="4 7" id="KW-0694">RNA-binding</keyword>
<dbReference type="HAMAP" id="MF_00945_B">
    <property type="entry name" value="NusA_B"/>
    <property type="match status" value="1"/>
</dbReference>
<evidence type="ECO:0000256" key="1">
    <source>
        <dbReference type="ARBA" id="ARBA00022472"/>
    </source>
</evidence>
<dbReference type="FunFam" id="3.30.300.20:FF:000002">
    <property type="entry name" value="Transcription termination/antitermination protein NusA"/>
    <property type="match status" value="1"/>
</dbReference>
<dbReference type="InterPro" id="IPR009019">
    <property type="entry name" value="KH_sf_prok-type"/>
</dbReference>
<evidence type="ECO:0000256" key="7">
    <source>
        <dbReference type="HAMAP-Rule" id="MF_00945"/>
    </source>
</evidence>
<dbReference type="Gene3D" id="2.40.50.140">
    <property type="entry name" value="Nucleic acid-binding proteins"/>
    <property type="match status" value="1"/>
</dbReference>
<dbReference type="FunFam" id="2.40.50.140:FF:000058">
    <property type="entry name" value="Transcription termination/antitermination protein NusA"/>
    <property type="match status" value="1"/>
</dbReference>
<name>A0A410P775_VELA1</name>
<dbReference type="InterPro" id="IPR013735">
    <property type="entry name" value="TF_NusA_N"/>
</dbReference>
<dbReference type="Pfam" id="PF13184">
    <property type="entry name" value="KH_NusA_1st"/>
    <property type="match status" value="1"/>
</dbReference>
<evidence type="ECO:0000256" key="3">
    <source>
        <dbReference type="ARBA" id="ARBA00022814"/>
    </source>
</evidence>
<keyword evidence="1 7" id="KW-0806">Transcription termination</keyword>
<gene>
    <name evidence="7" type="primary">nusA</name>
    <name evidence="9" type="ORF">BU251_01180</name>
</gene>
<dbReference type="InterPro" id="IPR030842">
    <property type="entry name" value="TF_NusA_bacterial"/>
</dbReference>
<dbReference type="PROSITE" id="PS50084">
    <property type="entry name" value="KH_TYPE_1"/>
    <property type="match status" value="1"/>
</dbReference>
<dbReference type="InterPro" id="IPR036555">
    <property type="entry name" value="NusA_N_sf"/>
</dbReference>
<dbReference type="AlphaFoldDB" id="A0A410P775"/>
<dbReference type="KEGG" id="vai:BU251_01180"/>
<dbReference type="InterPro" id="IPR003583">
    <property type="entry name" value="Hlx-hairpin-Hlx_DNA-bd_motif"/>
</dbReference>
<keyword evidence="3 7" id="KW-0889">Transcription antitermination</keyword>
<dbReference type="Pfam" id="PF08529">
    <property type="entry name" value="NusA_N"/>
    <property type="match status" value="2"/>
</dbReference>
<dbReference type="GO" id="GO:0003677">
    <property type="term" value="F:DNA binding"/>
    <property type="evidence" value="ECO:0007669"/>
    <property type="project" value="InterPro"/>
</dbReference>
<evidence type="ECO:0000313" key="10">
    <source>
        <dbReference type="Proteomes" id="UP000287243"/>
    </source>
</evidence>
<dbReference type="Gene3D" id="3.30.1480.10">
    <property type="entry name" value="NusA, N-terminal domain"/>
    <property type="match status" value="1"/>
</dbReference>
<comment type="subcellular location">
    <subcellularLocation>
        <location evidence="7">Cytoplasm</location>
    </subcellularLocation>
</comment>
<dbReference type="GO" id="GO:0005829">
    <property type="term" value="C:cytosol"/>
    <property type="evidence" value="ECO:0007669"/>
    <property type="project" value="TreeGrafter"/>
</dbReference>
<proteinExistence type="inferred from homology"/>
<dbReference type="SMART" id="SM00278">
    <property type="entry name" value="HhH1"/>
    <property type="match status" value="2"/>
</dbReference>
<feature type="domain" description="S1 motif" evidence="8">
    <location>
        <begin position="105"/>
        <end position="170"/>
    </location>
</feature>
<dbReference type="EMBL" id="CP019384">
    <property type="protein sequence ID" value="QAT17972.1"/>
    <property type="molecule type" value="Genomic_DNA"/>
</dbReference>
<protein>
    <recommendedName>
        <fullName evidence="7">Transcription termination/antitermination protein NusA</fullName>
    </recommendedName>
</protein>
<dbReference type="InterPro" id="IPR058582">
    <property type="entry name" value="KH_NusA_2nd"/>
</dbReference>
<sequence length="389" mass="43496">MSSELLAILDHIERERGVSREVLIQAVESAMVSAVKKAIGAKNLENIRVTIDRTDGKIKAFMDDQEIKAVDFGRIAAQTAKQVIIQKIREAEKDVIFNEFSAKIGDIVSGTVYRFDKGNIVVDLLGKAEGILPKREQSPRDDFRQGQRVRAYVLEVKKETKGPQIILSRTSPFFVKKLFELEVPEIFEGIVEVKSISREAGERTKIAVWSKDEKVDCVGACVGMRGSRVKDIVTELQGEKIDIIRWSDDLREYITASLSPAKITEIRLDKKEEKAQVIVPDDQLSLAIGKHGQNVRLASKLTGWELDIRTRQEIVQEKEEAKKARAQMTLDGVGEKVLDSLIEAGFDSLEKIKDASIDQLTQIKGIGAKKAEKIIEAAKERLSQDNESV</sequence>
<dbReference type="Proteomes" id="UP000287243">
    <property type="component" value="Chromosome"/>
</dbReference>
<dbReference type="SMART" id="SM00322">
    <property type="entry name" value="KH"/>
    <property type="match status" value="2"/>
</dbReference>
<dbReference type="NCBIfam" id="TIGR01953">
    <property type="entry name" value="NusA"/>
    <property type="match status" value="1"/>
</dbReference>
<dbReference type="GO" id="GO:0031564">
    <property type="term" value="P:transcription antitermination"/>
    <property type="evidence" value="ECO:0007669"/>
    <property type="project" value="UniProtKB-UniRule"/>
</dbReference>
<dbReference type="PANTHER" id="PTHR22648">
    <property type="entry name" value="TRANSCRIPTION TERMINATION FACTOR NUSA"/>
    <property type="match status" value="1"/>
</dbReference>
<dbReference type="Pfam" id="PF14520">
    <property type="entry name" value="HHH_5"/>
    <property type="match status" value="1"/>
</dbReference>
<evidence type="ECO:0000256" key="6">
    <source>
        <dbReference type="ARBA" id="ARBA00023163"/>
    </source>
</evidence>
<dbReference type="CDD" id="cd02134">
    <property type="entry name" value="KH-II_NusA_rpt1"/>
    <property type="match status" value="1"/>
</dbReference>
<dbReference type="InterPro" id="IPR004087">
    <property type="entry name" value="KH_dom"/>
</dbReference>
<dbReference type="GO" id="GO:0000166">
    <property type="term" value="F:nucleotide binding"/>
    <property type="evidence" value="ECO:0007669"/>
    <property type="project" value="InterPro"/>
</dbReference>
<dbReference type="SUPFAM" id="SSF50249">
    <property type="entry name" value="Nucleic acid-binding proteins"/>
    <property type="match status" value="1"/>
</dbReference>
<dbReference type="OrthoDB" id="9807233at2"/>
<reference evidence="9 10" key="1">
    <citation type="submission" date="2017-01" db="EMBL/GenBank/DDBJ databases">
        <title>First insights into the biology of 'candidatus Vampirococcus archaeovorus'.</title>
        <authorList>
            <person name="Kizina J."/>
            <person name="Jordan S."/>
            <person name="Stueber K."/>
            <person name="Reinhardt R."/>
            <person name="Harder J."/>
        </authorList>
    </citation>
    <scope>NUCLEOTIDE SEQUENCE [LARGE SCALE GENOMIC DNA]</scope>
    <source>
        <strain evidence="9 10">LiM</strain>
    </source>
</reference>
<dbReference type="CDD" id="cd22529">
    <property type="entry name" value="KH-II_NusA_rpt2"/>
    <property type="match status" value="1"/>
</dbReference>
<dbReference type="InterPro" id="IPR025249">
    <property type="entry name" value="TF_NusA_KH_1st"/>
</dbReference>
<dbReference type="InterPro" id="IPR015946">
    <property type="entry name" value="KH_dom-like_a/b"/>
</dbReference>
<evidence type="ECO:0000256" key="4">
    <source>
        <dbReference type="ARBA" id="ARBA00022884"/>
    </source>
</evidence>
<accession>A0A410P775</accession>
<organism evidence="9 10">
    <name type="scientific">Velamenicoccus archaeovorus</name>
    <dbReference type="NCBI Taxonomy" id="1930593"/>
    <lineage>
        <taxon>Bacteria</taxon>
        <taxon>Pseudomonadati</taxon>
        <taxon>Candidatus Omnitrophota</taxon>
        <taxon>Candidatus Velamenicoccus</taxon>
    </lineage>
</organism>
<dbReference type="Pfam" id="PF26594">
    <property type="entry name" value="KH_NusA_2nd"/>
    <property type="match status" value="1"/>
</dbReference>
<dbReference type="SUPFAM" id="SSF54814">
    <property type="entry name" value="Prokaryotic type KH domain (KH-domain type II)"/>
    <property type="match status" value="2"/>
</dbReference>
<dbReference type="InterPro" id="IPR012340">
    <property type="entry name" value="NA-bd_OB-fold"/>
</dbReference>
<dbReference type="GO" id="GO:0003723">
    <property type="term" value="F:RNA binding"/>
    <property type="evidence" value="ECO:0007669"/>
    <property type="project" value="UniProtKB-UniRule"/>
</dbReference>
<dbReference type="GO" id="GO:0006281">
    <property type="term" value="P:DNA repair"/>
    <property type="evidence" value="ECO:0007669"/>
    <property type="project" value="InterPro"/>
</dbReference>
<evidence type="ECO:0000259" key="8">
    <source>
        <dbReference type="PROSITE" id="PS50126"/>
    </source>
</evidence>
<dbReference type="PANTHER" id="PTHR22648:SF0">
    <property type="entry name" value="TRANSCRIPTION TERMINATION_ANTITERMINATION PROTEIN NUSA"/>
    <property type="match status" value="1"/>
</dbReference>
<dbReference type="FunFam" id="3.30.300.20:FF:000005">
    <property type="entry name" value="Transcription termination/antitermination protein NusA"/>
    <property type="match status" value="1"/>
</dbReference>
<dbReference type="GO" id="GO:0006353">
    <property type="term" value="P:DNA-templated transcription termination"/>
    <property type="evidence" value="ECO:0007669"/>
    <property type="project" value="UniProtKB-UniRule"/>
</dbReference>
<keyword evidence="2 7" id="KW-0963">Cytoplasm</keyword>
<evidence type="ECO:0000256" key="2">
    <source>
        <dbReference type="ARBA" id="ARBA00022490"/>
    </source>
</evidence>
<dbReference type="GO" id="GO:0003700">
    <property type="term" value="F:DNA-binding transcription factor activity"/>
    <property type="evidence" value="ECO:0007669"/>
    <property type="project" value="InterPro"/>
</dbReference>
<dbReference type="Gene3D" id="1.10.150.20">
    <property type="entry name" value="5' to 3' exonuclease, C-terminal subdomain"/>
    <property type="match status" value="1"/>
</dbReference>
<keyword evidence="5 7" id="KW-0805">Transcription regulation</keyword>
<keyword evidence="10" id="KW-1185">Reference proteome</keyword>
<dbReference type="SUPFAM" id="SSF47794">
    <property type="entry name" value="Rad51 N-terminal domain-like"/>
    <property type="match status" value="1"/>
</dbReference>
<evidence type="ECO:0000313" key="9">
    <source>
        <dbReference type="EMBL" id="QAT17972.1"/>
    </source>
</evidence>
<dbReference type="PROSITE" id="PS50126">
    <property type="entry name" value="S1"/>
    <property type="match status" value="1"/>
</dbReference>
<comment type="similarity">
    <text evidence="7">Belongs to the NusA family.</text>
</comment>
<dbReference type="CDD" id="cd04455">
    <property type="entry name" value="S1_NusA"/>
    <property type="match status" value="1"/>
</dbReference>
<dbReference type="InterPro" id="IPR010995">
    <property type="entry name" value="DNA_repair_Rad51/TF_NusA_a-hlx"/>
</dbReference>